<keyword evidence="1" id="KW-0812">Transmembrane</keyword>
<reference evidence="2" key="1">
    <citation type="journal article" date="2021" name="Open Biol.">
        <title>Shared evolutionary footprints suggest mitochondrial oxidative damage underlies multiple complex I losses in fungi.</title>
        <authorList>
            <person name="Schikora-Tamarit M.A."/>
            <person name="Marcet-Houben M."/>
            <person name="Nosek J."/>
            <person name="Gabaldon T."/>
        </authorList>
    </citation>
    <scope>NUCLEOTIDE SEQUENCE</scope>
    <source>
        <strain evidence="2">CBS2887</strain>
    </source>
</reference>
<keyword evidence="1" id="KW-0472">Membrane</keyword>
<proteinExistence type="predicted"/>
<name>A0A9P8PIW3_WICPI</name>
<organism evidence="2 3">
    <name type="scientific">Wickerhamomyces pijperi</name>
    <name type="common">Yeast</name>
    <name type="synonym">Pichia pijperi</name>
    <dbReference type="NCBI Taxonomy" id="599730"/>
    <lineage>
        <taxon>Eukaryota</taxon>
        <taxon>Fungi</taxon>
        <taxon>Dikarya</taxon>
        <taxon>Ascomycota</taxon>
        <taxon>Saccharomycotina</taxon>
        <taxon>Saccharomycetes</taxon>
        <taxon>Phaffomycetales</taxon>
        <taxon>Wickerhamomycetaceae</taxon>
        <taxon>Wickerhamomyces</taxon>
    </lineage>
</organism>
<sequence length="156" mass="17092">MSSGGSGSGSQLSFHLSHVLILGLGLSLSLSLCLCLDLSLQLLLLHNLLMLLDLQTVFLMQLLEAMGDSWLYHQGFHQFTLERTQPSCCGGLGLWLDVNVAKCDHGRIVFDFSWVQFAFVQSGFDLEAESSQVLQGVNSFVNKGNGGSFRVVNIRL</sequence>
<gene>
    <name evidence="2" type="ORF">WICPIJ_010163</name>
</gene>
<accession>A0A9P8PIW3</accession>
<dbReference type="Proteomes" id="UP000774326">
    <property type="component" value="Unassembled WGS sequence"/>
</dbReference>
<evidence type="ECO:0000313" key="3">
    <source>
        <dbReference type="Proteomes" id="UP000774326"/>
    </source>
</evidence>
<reference evidence="2" key="2">
    <citation type="submission" date="2021-01" db="EMBL/GenBank/DDBJ databases">
        <authorList>
            <person name="Schikora-Tamarit M.A."/>
        </authorList>
    </citation>
    <scope>NUCLEOTIDE SEQUENCE</scope>
    <source>
        <strain evidence="2">CBS2887</strain>
    </source>
</reference>
<dbReference type="EMBL" id="JAEUBG010005865">
    <property type="protein sequence ID" value="KAH3672119.1"/>
    <property type="molecule type" value="Genomic_DNA"/>
</dbReference>
<protein>
    <submittedName>
        <fullName evidence="2">Uncharacterized protein</fullName>
    </submittedName>
</protein>
<evidence type="ECO:0000256" key="1">
    <source>
        <dbReference type="SAM" id="Phobius"/>
    </source>
</evidence>
<feature type="transmembrane region" description="Helical" evidence="1">
    <location>
        <begin position="20"/>
        <end position="45"/>
    </location>
</feature>
<evidence type="ECO:0000313" key="2">
    <source>
        <dbReference type="EMBL" id="KAH3672119.1"/>
    </source>
</evidence>
<dbReference type="AlphaFoldDB" id="A0A9P8PIW3"/>
<keyword evidence="1" id="KW-1133">Transmembrane helix</keyword>
<comment type="caution">
    <text evidence="2">The sequence shown here is derived from an EMBL/GenBank/DDBJ whole genome shotgun (WGS) entry which is preliminary data.</text>
</comment>
<keyword evidence="3" id="KW-1185">Reference proteome</keyword>